<keyword evidence="2" id="KW-1185">Reference proteome</keyword>
<dbReference type="EMBL" id="APAU02000089">
    <property type="protein sequence ID" value="EUB57274.1"/>
    <property type="molecule type" value="Genomic_DNA"/>
</dbReference>
<evidence type="ECO:0000313" key="2">
    <source>
        <dbReference type="Proteomes" id="UP000019149"/>
    </source>
</evidence>
<organism evidence="1 2">
    <name type="scientific">Echinococcus granulosus</name>
    <name type="common">Hydatid tapeworm</name>
    <dbReference type="NCBI Taxonomy" id="6210"/>
    <lineage>
        <taxon>Eukaryota</taxon>
        <taxon>Metazoa</taxon>
        <taxon>Spiralia</taxon>
        <taxon>Lophotrochozoa</taxon>
        <taxon>Platyhelminthes</taxon>
        <taxon>Cestoda</taxon>
        <taxon>Eucestoda</taxon>
        <taxon>Cyclophyllidea</taxon>
        <taxon>Taeniidae</taxon>
        <taxon>Echinococcus</taxon>
        <taxon>Echinococcus granulosus group</taxon>
    </lineage>
</organism>
<evidence type="ECO:0000313" key="1">
    <source>
        <dbReference type="EMBL" id="EUB57274.1"/>
    </source>
</evidence>
<reference evidence="1 2" key="1">
    <citation type="journal article" date="2013" name="Nat. Genet.">
        <title>The genome of the hydatid tapeworm Echinococcus granulosus.</title>
        <authorList>
            <person name="Zheng H."/>
            <person name="Zhang W."/>
            <person name="Zhang L."/>
            <person name="Zhang Z."/>
            <person name="Li J."/>
            <person name="Lu G."/>
            <person name="Zhu Y."/>
            <person name="Wang Y."/>
            <person name="Huang Y."/>
            <person name="Liu J."/>
            <person name="Kang H."/>
            <person name="Chen J."/>
            <person name="Wang L."/>
            <person name="Chen A."/>
            <person name="Yu S."/>
            <person name="Gao Z."/>
            <person name="Jin L."/>
            <person name="Gu W."/>
            <person name="Wang Z."/>
            <person name="Zhao L."/>
            <person name="Shi B."/>
            <person name="Wen H."/>
            <person name="Lin R."/>
            <person name="Jones M.K."/>
            <person name="Brejova B."/>
            <person name="Vinar T."/>
            <person name="Zhao G."/>
            <person name="McManus D.P."/>
            <person name="Chen Z."/>
            <person name="Zhou Y."/>
            <person name="Wang S."/>
        </authorList>
    </citation>
    <scope>NUCLEOTIDE SEQUENCE [LARGE SCALE GENOMIC DNA]</scope>
</reference>
<dbReference type="RefSeq" id="XP_024348470.1">
    <property type="nucleotide sequence ID" value="XM_024497133.1"/>
</dbReference>
<protein>
    <submittedName>
        <fullName evidence="1">Uncharacterized protein</fullName>
    </submittedName>
</protein>
<name>W6UV09_ECHGR</name>
<proteinExistence type="predicted"/>
<comment type="caution">
    <text evidence="1">The sequence shown here is derived from an EMBL/GenBank/DDBJ whole genome shotgun (WGS) entry which is preliminary data.</text>
</comment>
<dbReference type="AlphaFoldDB" id="W6UV09"/>
<dbReference type="KEGG" id="egl:EGR_07884"/>
<accession>W6UV09</accession>
<dbReference type="GeneID" id="36343599"/>
<gene>
    <name evidence="1" type="ORF">EGR_07884</name>
</gene>
<dbReference type="Proteomes" id="UP000019149">
    <property type="component" value="Unassembled WGS sequence"/>
</dbReference>
<dbReference type="CTD" id="36343599"/>
<sequence>MYYRCREGQKDYWYGSEAMLPNGSKMTLSFSELHPLRSSWSISSVGQFDVVSTERIAFTKQPRQSSYLCITEKISDSNATDSSPPFQRIWSFILIESCIVGSWSLRVYVHPSA</sequence>